<sequence>MHLTKIKDIKGFRIFKDFSWPENLGDFARFNLIYGLNGSGKTTLTSIFSDLEHRRPTSASSLHFEFGDKMVDAKSPQTASIPPVRVFNRSFIEHAIFEDPAQRELAPVFYLGEDSVEKQKEIFELRSQVETIVEDLKSLESQNSTKQKGFDKFCSEGASSIKNALTRPGGRFNNYNRPAFESRVEELLASSGTRLEETEREQLLGVAHAQLMKTVANVKLPSIKFMELTQRVELLLERSVTASVIEELRDNPKLGQWVQTGLNLHKHHFETDRCLFCNQSLPERRLDDLEAHFNDELNRFQEELDNQIQSVESSISAINDFELPAAGLLYQHLQADFEKSAGRWQSSKLSVVNFLNTLVSALKTKRENPFKRMELRDYLFAFSTAAKDSNWLLKTASIALDASQNIAAQFGLEVIERINNLIDEHNRHSSSFEQEVQAAMNRVAEDMVLSALDEYQQYKDDLRQLDASLQDKRSERDRKKARMRQLEEEMRHHLKAAEELNEEVAAYLGRRELTFETSDSGYRLFRNGEPAYHLSEGERTAIAFMYFLKTLEDESLDLTEAIIVIDDPISSLDANSLYSAFSFMKTKTAEAAQLFILTHNFQLFRLVRNWFDHMNRGKKKNALNAHMYLLEPKWADGNRSSSLVPLDPLLANYQSEYHYLFKQIWSVAQSTEAAPLDQYYVLPNVGRRLLETFLSFKFPGGKPALGLVMSKVEFDPAKKTRLLRFLHVHSHHDRVADPEHDLSTLSEAPQVFSDLLELMQALDEGHYKGLVASIQQQ</sequence>
<dbReference type="PANTHER" id="PTHR32182:SF22">
    <property type="entry name" value="ATP-DEPENDENT ENDONUCLEASE, OLD FAMILY-RELATED"/>
    <property type="match status" value="1"/>
</dbReference>
<accession>A0A368X2C6</accession>
<dbReference type="PANTHER" id="PTHR32182">
    <property type="entry name" value="DNA REPLICATION AND REPAIR PROTEIN RECF"/>
    <property type="match status" value="1"/>
</dbReference>
<dbReference type="AlphaFoldDB" id="A0A368X2C6"/>
<evidence type="ECO:0000313" key="3">
    <source>
        <dbReference type="EMBL" id="RCW62171.1"/>
    </source>
</evidence>
<proteinExistence type="predicted"/>
<dbReference type="Pfam" id="PF13166">
    <property type="entry name" value="AAA_13"/>
    <property type="match status" value="1"/>
</dbReference>
<dbReference type="InterPro" id="IPR026866">
    <property type="entry name" value="CR006_AAA"/>
</dbReference>
<evidence type="ECO:0000256" key="1">
    <source>
        <dbReference type="SAM" id="Coils"/>
    </source>
</evidence>
<dbReference type="GO" id="GO:0000731">
    <property type="term" value="P:DNA synthesis involved in DNA repair"/>
    <property type="evidence" value="ECO:0007669"/>
    <property type="project" value="TreeGrafter"/>
</dbReference>
<dbReference type="RefSeq" id="WP_114435562.1">
    <property type="nucleotide sequence ID" value="NZ_QPJI01000028.1"/>
</dbReference>
<dbReference type="Proteomes" id="UP000253647">
    <property type="component" value="Unassembled WGS sequence"/>
</dbReference>
<name>A0A368X2C6_MARNT</name>
<gene>
    <name evidence="3" type="ORF">DET61_1284</name>
</gene>
<organism evidence="3 4">
    <name type="scientific">Marinobacter nauticus</name>
    <name type="common">Marinobacter hydrocarbonoclasticus</name>
    <name type="synonym">Marinobacter aquaeolei</name>
    <dbReference type="NCBI Taxonomy" id="2743"/>
    <lineage>
        <taxon>Bacteria</taxon>
        <taxon>Pseudomonadati</taxon>
        <taxon>Pseudomonadota</taxon>
        <taxon>Gammaproteobacteria</taxon>
        <taxon>Pseudomonadales</taxon>
        <taxon>Marinobacteraceae</taxon>
        <taxon>Marinobacter</taxon>
    </lineage>
</organism>
<reference evidence="3 4" key="1">
    <citation type="submission" date="2018-07" db="EMBL/GenBank/DDBJ databases">
        <title>Freshwater and sediment microbial communities from various areas in North America, analyzing microbe dynamics in response to fracking.</title>
        <authorList>
            <person name="Lamendella R."/>
        </authorList>
    </citation>
    <scope>NUCLEOTIDE SEQUENCE [LARGE SCALE GENOMIC DNA]</scope>
    <source>
        <strain evidence="3 4">105B</strain>
    </source>
</reference>
<feature type="domain" description="Protein CR006 P-loop" evidence="2">
    <location>
        <begin position="12"/>
        <end position="756"/>
    </location>
</feature>
<dbReference type="Gene3D" id="3.40.50.300">
    <property type="entry name" value="P-loop containing nucleotide triphosphate hydrolases"/>
    <property type="match status" value="2"/>
</dbReference>
<dbReference type="InterPro" id="IPR027417">
    <property type="entry name" value="P-loop_NTPase"/>
</dbReference>
<comment type="caution">
    <text evidence="3">The sequence shown here is derived from an EMBL/GenBank/DDBJ whole genome shotgun (WGS) entry which is preliminary data.</text>
</comment>
<dbReference type="GO" id="GO:0006302">
    <property type="term" value="P:double-strand break repair"/>
    <property type="evidence" value="ECO:0007669"/>
    <property type="project" value="TreeGrafter"/>
</dbReference>
<feature type="coiled-coil region" evidence="1">
    <location>
        <begin position="415"/>
        <end position="503"/>
    </location>
</feature>
<evidence type="ECO:0000313" key="4">
    <source>
        <dbReference type="Proteomes" id="UP000253647"/>
    </source>
</evidence>
<protein>
    <submittedName>
        <fullName evidence="3">Wobble nucleotide-excising tRNase</fullName>
    </submittedName>
</protein>
<dbReference type="EMBL" id="QPJI01000028">
    <property type="protein sequence ID" value="RCW62171.1"/>
    <property type="molecule type" value="Genomic_DNA"/>
</dbReference>
<evidence type="ECO:0000259" key="2">
    <source>
        <dbReference type="Pfam" id="PF13166"/>
    </source>
</evidence>
<dbReference type="SUPFAM" id="SSF52540">
    <property type="entry name" value="P-loop containing nucleoside triphosphate hydrolases"/>
    <property type="match status" value="1"/>
</dbReference>
<keyword evidence="1" id="KW-0175">Coiled coil</keyword>